<gene>
    <name evidence="1" type="ORF">K7G82_00605</name>
</gene>
<dbReference type="Proteomes" id="UP000706039">
    <property type="component" value="Unassembled WGS sequence"/>
</dbReference>
<proteinExistence type="predicted"/>
<name>A0ABS7PJ48_9SPHN</name>
<keyword evidence="2" id="KW-1185">Reference proteome</keyword>
<dbReference type="EMBL" id="JAINVV010000001">
    <property type="protein sequence ID" value="MBY8820770.1"/>
    <property type="molecule type" value="Genomic_DNA"/>
</dbReference>
<evidence type="ECO:0000313" key="1">
    <source>
        <dbReference type="EMBL" id="MBY8820770.1"/>
    </source>
</evidence>
<sequence length="120" mass="13568">MPERYAQVTIRERVIIRVPTRQSAPAKPIKWKEKKAPRCISLNALAGAAITGEDSVDLILRGGTRLRARLDRDCPALDFYSGFYIKPTRDRRICADRDTIHARSGGQCEINSFKTLVPDR</sequence>
<organism evidence="1 2">
    <name type="scientific">Sphingomonas colocasiae</name>
    <dbReference type="NCBI Taxonomy" id="1848973"/>
    <lineage>
        <taxon>Bacteria</taxon>
        <taxon>Pseudomonadati</taxon>
        <taxon>Pseudomonadota</taxon>
        <taxon>Alphaproteobacteria</taxon>
        <taxon>Sphingomonadales</taxon>
        <taxon>Sphingomonadaceae</taxon>
        <taxon>Sphingomonas</taxon>
    </lineage>
</organism>
<comment type="caution">
    <text evidence="1">The sequence shown here is derived from an EMBL/GenBank/DDBJ whole genome shotgun (WGS) entry which is preliminary data.</text>
</comment>
<reference evidence="1 2" key="1">
    <citation type="submission" date="2021-08" db="EMBL/GenBank/DDBJ databases">
        <authorList>
            <person name="Tuo L."/>
        </authorList>
    </citation>
    <scope>NUCLEOTIDE SEQUENCE [LARGE SCALE GENOMIC DNA]</scope>
    <source>
        <strain evidence="1 2">JCM 31229</strain>
    </source>
</reference>
<evidence type="ECO:0000313" key="2">
    <source>
        <dbReference type="Proteomes" id="UP000706039"/>
    </source>
</evidence>
<accession>A0ABS7PJ48</accession>
<protein>
    <submittedName>
        <fullName evidence="1">Uncharacterized protein</fullName>
    </submittedName>
</protein>